<dbReference type="RefSeq" id="WP_055120617.1">
    <property type="nucleotide sequence ID" value="NZ_CXWA01000010.1"/>
</dbReference>
<evidence type="ECO:0000256" key="2">
    <source>
        <dbReference type="ARBA" id="ARBA00023125"/>
    </source>
</evidence>
<dbReference type="InterPro" id="IPR036390">
    <property type="entry name" value="WH_DNA-bd_sf"/>
</dbReference>
<keyword evidence="6" id="KW-1185">Reference proteome</keyword>
<dbReference type="InterPro" id="IPR011711">
    <property type="entry name" value="GntR_C"/>
</dbReference>
<dbReference type="AlphaFoldDB" id="A0A0M7B2G3"/>
<dbReference type="EMBL" id="CXWC01000014">
    <property type="protein sequence ID" value="CTQ77919.1"/>
    <property type="molecule type" value="Genomic_DNA"/>
</dbReference>
<feature type="domain" description="HTH gntR-type" evidence="4">
    <location>
        <begin position="16"/>
        <end position="83"/>
    </location>
</feature>
<dbReference type="PANTHER" id="PTHR43537:SF5">
    <property type="entry name" value="UXU OPERON TRANSCRIPTIONAL REGULATOR"/>
    <property type="match status" value="1"/>
</dbReference>
<dbReference type="SMART" id="SM00345">
    <property type="entry name" value="HTH_GNTR"/>
    <property type="match status" value="1"/>
</dbReference>
<dbReference type="OrthoDB" id="7618373at2"/>
<dbReference type="Proteomes" id="UP000049983">
    <property type="component" value="Unassembled WGS sequence"/>
</dbReference>
<dbReference type="CDD" id="cd07377">
    <property type="entry name" value="WHTH_GntR"/>
    <property type="match status" value="1"/>
</dbReference>
<dbReference type="GO" id="GO:0003700">
    <property type="term" value="F:DNA-binding transcription factor activity"/>
    <property type="evidence" value="ECO:0007669"/>
    <property type="project" value="InterPro"/>
</dbReference>
<dbReference type="STRING" id="311410.LA5095_05334"/>
<evidence type="ECO:0000256" key="3">
    <source>
        <dbReference type="ARBA" id="ARBA00023163"/>
    </source>
</evidence>
<evidence type="ECO:0000256" key="1">
    <source>
        <dbReference type="ARBA" id="ARBA00023015"/>
    </source>
</evidence>
<reference evidence="6" key="1">
    <citation type="submission" date="2015-07" db="EMBL/GenBank/DDBJ databases">
        <authorList>
            <person name="Rodrigo-Torres Lidia"/>
            <person name="Arahal R.David."/>
        </authorList>
    </citation>
    <scope>NUCLEOTIDE SEQUENCE [LARGE SCALE GENOMIC DNA]</scope>
    <source>
        <strain evidence="6">CECT 5096</strain>
    </source>
</reference>
<dbReference type="SUPFAM" id="SSF46785">
    <property type="entry name" value="Winged helix' DNA-binding domain"/>
    <property type="match status" value="1"/>
</dbReference>
<protein>
    <submittedName>
        <fullName evidence="5">Transcriptional regulator NanR</fullName>
    </submittedName>
</protein>
<dbReference type="Pfam" id="PF07729">
    <property type="entry name" value="FCD"/>
    <property type="match status" value="1"/>
</dbReference>
<evidence type="ECO:0000313" key="6">
    <source>
        <dbReference type="Proteomes" id="UP000049983"/>
    </source>
</evidence>
<dbReference type="SUPFAM" id="SSF48008">
    <property type="entry name" value="GntR ligand-binding domain-like"/>
    <property type="match status" value="1"/>
</dbReference>
<evidence type="ECO:0000259" key="4">
    <source>
        <dbReference type="PROSITE" id="PS50949"/>
    </source>
</evidence>
<dbReference type="PROSITE" id="PS50949">
    <property type="entry name" value="HTH_GNTR"/>
    <property type="match status" value="1"/>
</dbReference>
<accession>A0A0M7B2G3</accession>
<dbReference type="GO" id="GO:0003677">
    <property type="term" value="F:DNA binding"/>
    <property type="evidence" value="ECO:0007669"/>
    <property type="project" value="UniProtKB-KW"/>
</dbReference>
<dbReference type="InterPro" id="IPR000524">
    <property type="entry name" value="Tscrpt_reg_HTH_GntR"/>
</dbReference>
<dbReference type="PANTHER" id="PTHR43537">
    <property type="entry name" value="TRANSCRIPTIONAL REGULATOR, GNTR FAMILY"/>
    <property type="match status" value="1"/>
</dbReference>
<keyword evidence="3" id="KW-0804">Transcription</keyword>
<gene>
    <name evidence="5" type="ORF">LA5096_05352</name>
</gene>
<keyword evidence="1" id="KW-0805">Transcription regulation</keyword>
<sequence length="233" mass="26067">MDDPNLSGTGTTEIRKPSVDLIQETILQRICFLEYTPGDQLKEAVLAKEFGVSRTPVRDALSRISHLGLVETRNGVGTVVVEMSAQRIRHLYETRLELASLIGQLSPTAIDQGQQSEARALHLQAVELQDRFDPQEFVKLNQRLQILISSLIGNIVLRDLWNQTFLQAASLWHQMAETAGEQAARALVSETSDLVVALEKEDIRAVGYIQRIHIGYGYQLIKDKLLDRAKANP</sequence>
<proteinExistence type="predicted"/>
<name>A0A0M7B2G3_9HYPH</name>
<organism evidence="5 6">
    <name type="scientific">Roseibium album</name>
    <dbReference type="NCBI Taxonomy" id="311410"/>
    <lineage>
        <taxon>Bacteria</taxon>
        <taxon>Pseudomonadati</taxon>
        <taxon>Pseudomonadota</taxon>
        <taxon>Alphaproteobacteria</taxon>
        <taxon>Hyphomicrobiales</taxon>
        <taxon>Stappiaceae</taxon>
        <taxon>Roseibium</taxon>
    </lineage>
</organism>
<dbReference type="Pfam" id="PF00392">
    <property type="entry name" value="GntR"/>
    <property type="match status" value="1"/>
</dbReference>
<dbReference type="Gene3D" id="1.20.120.530">
    <property type="entry name" value="GntR ligand-binding domain-like"/>
    <property type="match status" value="1"/>
</dbReference>
<evidence type="ECO:0000313" key="5">
    <source>
        <dbReference type="EMBL" id="CTQ77919.1"/>
    </source>
</evidence>
<dbReference type="InterPro" id="IPR036388">
    <property type="entry name" value="WH-like_DNA-bd_sf"/>
</dbReference>
<keyword evidence="2" id="KW-0238">DNA-binding</keyword>
<dbReference type="InterPro" id="IPR008920">
    <property type="entry name" value="TF_FadR/GntR_C"/>
</dbReference>
<dbReference type="Gene3D" id="1.10.10.10">
    <property type="entry name" value="Winged helix-like DNA-binding domain superfamily/Winged helix DNA-binding domain"/>
    <property type="match status" value="1"/>
</dbReference>
<dbReference type="GeneID" id="97672605"/>